<protein>
    <submittedName>
        <fullName evidence="1">Uncharacterized protein</fullName>
    </submittedName>
</protein>
<dbReference type="EMBL" id="AEEI01000026">
    <property type="protein sequence ID" value="EFM02268.1"/>
    <property type="molecule type" value="Genomic_DNA"/>
</dbReference>
<dbReference type="HOGENOM" id="CLU_3220162_0_0_10"/>
<name>E0NRH2_9BACT</name>
<gene>
    <name evidence="1" type="ORF">HMPREF0658_0773</name>
</gene>
<accession>E0NRH2</accession>
<reference evidence="1" key="1">
    <citation type="submission" date="2010-07" db="EMBL/GenBank/DDBJ databases">
        <authorList>
            <person name="Muzny D."/>
            <person name="Qin X."/>
            <person name="Deng J."/>
            <person name="Jiang H."/>
            <person name="Liu Y."/>
            <person name="Qu J."/>
            <person name="Song X.-Z."/>
            <person name="Zhang L."/>
            <person name="Thornton R."/>
            <person name="Coyle M."/>
            <person name="Francisco L."/>
            <person name="Jackson L."/>
            <person name="Javaid M."/>
            <person name="Korchina V."/>
            <person name="Kovar C."/>
            <person name="Mata R."/>
            <person name="Mathew T."/>
            <person name="Ngo R."/>
            <person name="Nguyen L."/>
            <person name="Nguyen N."/>
            <person name="Okwuonu G."/>
            <person name="Ongeri F."/>
            <person name="Pham C."/>
            <person name="Simmons D."/>
            <person name="Wilczek-Boney K."/>
            <person name="Hale W."/>
            <person name="Jakkamsetti A."/>
            <person name="Pham P."/>
            <person name="Ruth R."/>
            <person name="San Lucas F."/>
            <person name="Warren J."/>
            <person name="Zhang J."/>
            <person name="Zhao Z."/>
            <person name="Zhou C."/>
            <person name="Zhu D."/>
            <person name="Lee S."/>
            <person name="Bess C."/>
            <person name="Blankenburg K."/>
            <person name="Forbes L."/>
            <person name="Fu Q."/>
            <person name="Gubbala S."/>
            <person name="Hirani K."/>
            <person name="Jayaseelan J.C."/>
            <person name="Lara F."/>
            <person name="Munidasa M."/>
            <person name="Palculict T."/>
            <person name="Patil S."/>
            <person name="Pu L.-L."/>
            <person name="Saada N."/>
            <person name="Tang L."/>
            <person name="Weissenberger G."/>
            <person name="Zhu Y."/>
            <person name="Hemphill L."/>
            <person name="Shang Y."/>
            <person name="Youmans B."/>
            <person name="Ayvaz T."/>
            <person name="Ross M."/>
            <person name="Santibanez J."/>
            <person name="Aqrawi P."/>
            <person name="Gross S."/>
            <person name="Joshi V."/>
            <person name="Fowler G."/>
            <person name="Nazareth L."/>
            <person name="Reid J."/>
            <person name="Worley K."/>
            <person name="Petrosino J."/>
            <person name="Highlander S."/>
            <person name="Gibbs R."/>
        </authorList>
    </citation>
    <scope>NUCLEOTIDE SEQUENCE [LARGE SCALE GENOMIC DNA]</scope>
    <source>
        <strain evidence="1">DSM 16973</strain>
    </source>
</reference>
<dbReference type="BioCyc" id="PMAR862515-HMP:GMOO-786-MONOMER"/>
<comment type="caution">
    <text evidence="1">The sequence shown here is derived from an EMBL/GenBank/DDBJ whole genome shotgun (WGS) entry which is preliminary data.</text>
</comment>
<dbReference type="AlphaFoldDB" id="E0NRH2"/>
<keyword evidence="2" id="KW-1185">Reference proteome</keyword>
<organism evidence="1 2">
    <name type="scientific">Hoylesella marshii DSM 16973 = JCM 13450</name>
    <dbReference type="NCBI Taxonomy" id="862515"/>
    <lineage>
        <taxon>Bacteria</taxon>
        <taxon>Pseudomonadati</taxon>
        <taxon>Bacteroidota</taxon>
        <taxon>Bacteroidia</taxon>
        <taxon>Bacteroidales</taxon>
        <taxon>Prevotellaceae</taxon>
        <taxon>Hoylesella</taxon>
    </lineage>
</organism>
<evidence type="ECO:0000313" key="1">
    <source>
        <dbReference type="EMBL" id="EFM02268.1"/>
    </source>
</evidence>
<dbReference type="Proteomes" id="UP000004394">
    <property type="component" value="Unassembled WGS sequence"/>
</dbReference>
<sequence>MNISYCTIVSRYPYTFTGAKIHKKNEITKEKLSHPYSFQYFNDW</sequence>
<evidence type="ECO:0000313" key="2">
    <source>
        <dbReference type="Proteomes" id="UP000004394"/>
    </source>
</evidence>
<proteinExistence type="predicted"/>